<proteinExistence type="inferred from homology"/>
<accession>L8HEH3</accession>
<evidence type="ECO:0000256" key="4">
    <source>
        <dbReference type="ARBA" id="ARBA00022816"/>
    </source>
</evidence>
<protein>
    <recommendedName>
        <fullName evidence="9">Nuclear pore complex protein Nup85</fullName>
    </recommendedName>
</protein>
<keyword evidence="11" id="KW-1185">Reference proteome</keyword>
<keyword evidence="8 9" id="KW-0539">Nucleus</keyword>
<dbReference type="GeneID" id="14923772"/>
<name>L8HEH3_ACACF</name>
<dbReference type="GO" id="GO:0017056">
    <property type="term" value="F:structural constituent of nuclear pore"/>
    <property type="evidence" value="ECO:0007669"/>
    <property type="project" value="TreeGrafter"/>
</dbReference>
<dbReference type="RefSeq" id="XP_004351588.1">
    <property type="nucleotide sequence ID" value="XM_004351536.1"/>
</dbReference>
<dbReference type="InterPro" id="IPR011502">
    <property type="entry name" value="Nucleoporin_Nup85"/>
</dbReference>
<reference evidence="10 11" key="1">
    <citation type="journal article" date="2013" name="Genome Biol.">
        <title>Genome of Acanthamoeba castellanii highlights extensive lateral gene transfer and early evolution of tyrosine kinase signaling.</title>
        <authorList>
            <person name="Clarke M."/>
            <person name="Lohan A.J."/>
            <person name="Liu B."/>
            <person name="Lagkouvardos I."/>
            <person name="Roy S."/>
            <person name="Zafar N."/>
            <person name="Bertelli C."/>
            <person name="Schilde C."/>
            <person name="Kianianmomeni A."/>
            <person name="Burglin T.R."/>
            <person name="Frech C."/>
            <person name="Turcotte B."/>
            <person name="Kopec K.O."/>
            <person name="Synnott J.M."/>
            <person name="Choo C."/>
            <person name="Paponov I."/>
            <person name="Finkler A."/>
            <person name="Soon Heng Tan C."/>
            <person name="Hutchins A.P."/>
            <person name="Weinmeier T."/>
            <person name="Rattei T."/>
            <person name="Chu J.S."/>
            <person name="Gimenez G."/>
            <person name="Irimia M."/>
            <person name="Rigden D.J."/>
            <person name="Fitzpatrick D.A."/>
            <person name="Lorenzo-Morales J."/>
            <person name="Bateman A."/>
            <person name="Chiu C.H."/>
            <person name="Tang P."/>
            <person name="Hegemann P."/>
            <person name="Fromm H."/>
            <person name="Raoult D."/>
            <person name="Greub G."/>
            <person name="Miranda-Saavedra D."/>
            <person name="Chen N."/>
            <person name="Nash P."/>
            <person name="Ginger M.L."/>
            <person name="Horn M."/>
            <person name="Schaap P."/>
            <person name="Caler L."/>
            <person name="Loftus B."/>
        </authorList>
    </citation>
    <scope>NUCLEOTIDE SEQUENCE [LARGE SCALE GENOMIC DNA]</scope>
    <source>
        <strain evidence="10 11">Neff</strain>
    </source>
</reference>
<dbReference type="PANTHER" id="PTHR13373">
    <property type="entry name" value="FROUNT PROTEIN-RELATED"/>
    <property type="match status" value="1"/>
</dbReference>
<dbReference type="VEuPathDB" id="AmoebaDB:ACA1_150010"/>
<dbReference type="GO" id="GO:0031965">
    <property type="term" value="C:nuclear membrane"/>
    <property type="evidence" value="ECO:0007669"/>
    <property type="project" value="UniProtKB-UniRule"/>
</dbReference>
<keyword evidence="7 9" id="KW-0906">Nuclear pore complex</keyword>
<gene>
    <name evidence="10" type="ORF">ACA1_150010</name>
</gene>
<evidence type="ECO:0000256" key="6">
    <source>
        <dbReference type="ARBA" id="ARBA00023010"/>
    </source>
</evidence>
<dbReference type="KEGG" id="acan:ACA1_150010"/>
<dbReference type="GO" id="GO:0006606">
    <property type="term" value="P:protein import into nucleus"/>
    <property type="evidence" value="ECO:0007669"/>
    <property type="project" value="TreeGrafter"/>
</dbReference>
<dbReference type="GO" id="GO:0031080">
    <property type="term" value="C:nuclear pore outer ring"/>
    <property type="evidence" value="ECO:0007669"/>
    <property type="project" value="TreeGrafter"/>
</dbReference>
<evidence type="ECO:0000313" key="11">
    <source>
        <dbReference type="Proteomes" id="UP000011083"/>
    </source>
</evidence>
<evidence type="ECO:0000256" key="3">
    <source>
        <dbReference type="ARBA" id="ARBA00022448"/>
    </source>
</evidence>
<keyword evidence="5 9" id="KW-0653">Protein transport</keyword>
<comment type="subunit">
    <text evidence="9">Component of the nuclear pore complex (NPC).</text>
</comment>
<dbReference type="OrthoDB" id="17644at2759"/>
<keyword evidence="3 9" id="KW-0813">Transport</keyword>
<keyword evidence="9" id="KW-0472">Membrane</keyword>
<evidence type="ECO:0000256" key="7">
    <source>
        <dbReference type="ARBA" id="ARBA00023132"/>
    </source>
</evidence>
<dbReference type="PANTHER" id="PTHR13373:SF21">
    <property type="entry name" value="NUCLEAR PORE COMPLEX PROTEIN NUP85"/>
    <property type="match status" value="1"/>
</dbReference>
<dbReference type="EMBL" id="KB007870">
    <property type="protein sequence ID" value="ELR22811.1"/>
    <property type="molecule type" value="Genomic_DNA"/>
</dbReference>
<comment type="subcellular location">
    <subcellularLocation>
        <location evidence="1 9">Nucleus</location>
        <location evidence="1 9">Nuclear pore complex</location>
    </subcellularLocation>
</comment>
<dbReference type="Proteomes" id="UP000011083">
    <property type="component" value="Unassembled WGS sequence"/>
</dbReference>
<dbReference type="GO" id="GO:0045893">
    <property type="term" value="P:positive regulation of DNA-templated transcription"/>
    <property type="evidence" value="ECO:0007669"/>
    <property type="project" value="TreeGrafter"/>
</dbReference>
<dbReference type="STRING" id="1257118.L8HEH3"/>
<evidence type="ECO:0000256" key="1">
    <source>
        <dbReference type="ARBA" id="ARBA00004567"/>
    </source>
</evidence>
<keyword evidence="6 9" id="KW-0811">Translocation</keyword>
<comment type="similarity">
    <text evidence="2 9">Belongs to the nucleoporin Nup85 family.</text>
</comment>
<dbReference type="OMA" id="ELMEWLN"/>
<sequence length="681" mass="78805">MDHGEDDEDQDAQELNAMMAQGRKRLGFCWGRHGNEFLLWKTQPRNERELKQKQKQPQPEALGLDSVWTGNLEAPLAETHKLFSEAHTVFLELQKFAVEFSNKPELMREATKKSSKNYRVVINILINNLQRKLERLNGKVEMDDESDKSAEQLREELGSQLALWKIAEIVWHLCDIFFISSKPESVITEPLVTWLQHFDVNINGETKSKEELDYLIREIVSSPAPDQHDSYWPVFYKLVLRGQILKALELLYAHSERRTQTQTKRRVAKSTKNNIWLKTEVLLKHTPVLREGESLMQFEADWDQWRADCRSLQAQAESKGDDDLLALFTLLSGDEGALRDLSSNWQEFLVARLLYAEPTTKNVEFRYLTEQATRHFSPAKDSFDQILLHVMNFEPYEAVKESWELLRWWFAAHLTDLLAHAGLIEDVQLDEGGNMREYFLVGFVRDELLASNKTQSMWRLGVNYLSFCPSFGTAYMKHLLEQIPLESEKQAYKALAVCGQHNLVDQAKLLYMIMGMQKYRERRYGASIQWFLRAAHHSRLSQVANKLVDDYYQGKSINADEVTAVVEQLDKDFIFSERLVFLSKVRDLNIFKEQKNWRAVAELTVEVISKKPGSSPLLDPTPSRSPTPVLFDFYQTELLMASLEDITSAHYSKGYTKNISDDELVAIRLALARNRARAICL</sequence>
<evidence type="ECO:0000256" key="5">
    <source>
        <dbReference type="ARBA" id="ARBA00022927"/>
    </source>
</evidence>
<dbReference type="Pfam" id="PF07575">
    <property type="entry name" value="Nucleopor_Nup85"/>
    <property type="match status" value="1"/>
</dbReference>
<dbReference type="AlphaFoldDB" id="L8HEH3"/>
<organism evidence="10 11">
    <name type="scientific">Acanthamoeba castellanii (strain ATCC 30010 / Neff)</name>
    <dbReference type="NCBI Taxonomy" id="1257118"/>
    <lineage>
        <taxon>Eukaryota</taxon>
        <taxon>Amoebozoa</taxon>
        <taxon>Discosea</taxon>
        <taxon>Longamoebia</taxon>
        <taxon>Centramoebida</taxon>
        <taxon>Acanthamoebidae</taxon>
        <taxon>Acanthamoeba</taxon>
    </lineage>
</organism>
<evidence type="ECO:0000256" key="8">
    <source>
        <dbReference type="ARBA" id="ARBA00023242"/>
    </source>
</evidence>
<evidence type="ECO:0000313" key="10">
    <source>
        <dbReference type="EMBL" id="ELR22811.1"/>
    </source>
</evidence>
<dbReference type="GO" id="GO:0006406">
    <property type="term" value="P:mRNA export from nucleus"/>
    <property type="evidence" value="ECO:0007669"/>
    <property type="project" value="TreeGrafter"/>
</dbReference>
<keyword evidence="4 9" id="KW-0509">mRNA transport</keyword>
<comment type="function">
    <text evidence="9">Functions as a component of the nuclear pore complex (NPC).</text>
</comment>
<evidence type="ECO:0000256" key="2">
    <source>
        <dbReference type="ARBA" id="ARBA00005573"/>
    </source>
</evidence>
<evidence type="ECO:0000256" key="9">
    <source>
        <dbReference type="RuleBase" id="RU365073"/>
    </source>
</evidence>